<name>A0A4Y2AAU1_ARAVE</name>
<evidence type="ECO:0000313" key="1">
    <source>
        <dbReference type="EMBL" id="GBL76376.1"/>
    </source>
</evidence>
<protein>
    <submittedName>
        <fullName evidence="1">Uncharacterized protein</fullName>
    </submittedName>
</protein>
<comment type="caution">
    <text evidence="1">The sequence shown here is derived from an EMBL/GenBank/DDBJ whole genome shotgun (WGS) entry which is preliminary data.</text>
</comment>
<evidence type="ECO:0000313" key="2">
    <source>
        <dbReference type="Proteomes" id="UP000499080"/>
    </source>
</evidence>
<dbReference type="Proteomes" id="UP000499080">
    <property type="component" value="Unassembled WGS sequence"/>
</dbReference>
<sequence length="101" mass="11705">MHLIQVSVVVHMLEPIFLHLLQNCLYFLHNSNLCVKSLTHSSHFKRGNNKKLQGDLSGYRLTRIQYFAGSNILRQERKSEDAGYHSVAQPDRRMRICPVAK</sequence>
<organism evidence="1 2">
    <name type="scientific">Araneus ventricosus</name>
    <name type="common">Orbweaver spider</name>
    <name type="synonym">Epeira ventricosa</name>
    <dbReference type="NCBI Taxonomy" id="182803"/>
    <lineage>
        <taxon>Eukaryota</taxon>
        <taxon>Metazoa</taxon>
        <taxon>Ecdysozoa</taxon>
        <taxon>Arthropoda</taxon>
        <taxon>Chelicerata</taxon>
        <taxon>Arachnida</taxon>
        <taxon>Araneae</taxon>
        <taxon>Araneomorphae</taxon>
        <taxon>Entelegynae</taxon>
        <taxon>Araneoidea</taxon>
        <taxon>Araneidae</taxon>
        <taxon>Araneus</taxon>
    </lineage>
</organism>
<dbReference type="EMBL" id="BGPR01000010">
    <property type="protein sequence ID" value="GBL76376.1"/>
    <property type="molecule type" value="Genomic_DNA"/>
</dbReference>
<dbReference type="AlphaFoldDB" id="A0A4Y2AAU1"/>
<proteinExistence type="predicted"/>
<reference evidence="1 2" key="1">
    <citation type="journal article" date="2019" name="Sci. Rep.">
        <title>Orb-weaving spider Araneus ventricosus genome elucidates the spidroin gene catalogue.</title>
        <authorList>
            <person name="Kono N."/>
            <person name="Nakamura H."/>
            <person name="Ohtoshi R."/>
            <person name="Moran D.A.P."/>
            <person name="Shinohara A."/>
            <person name="Yoshida Y."/>
            <person name="Fujiwara M."/>
            <person name="Mori M."/>
            <person name="Tomita M."/>
            <person name="Arakawa K."/>
        </authorList>
    </citation>
    <scope>NUCLEOTIDE SEQUENCE [LARGE SCALE GENOMIC DNA]</scope>
</reference>
<gene>
    <name evidence="1" type="ORF">AVEN_53157_1</name>
</gene>
<keyword evidence="2" id="KW-1185">Reference proteome</keyword>
<accession>A0A4Y2AAU1</accession>